<dbReference type="InterPro" id="IPR029044">
    <property type="entry name" value="Nucleotide-diphossugar_trans"/>
</dbReference>
<dbReference type="EMBL" id="QAPG01001807">
    <property type="protein sequence ID" value="TDZ27720.1"/>
    <property type="molecule type" value="Genomic_DNA"/>
</dbReference>
<proteinExistence type="predicted"/>
<comment type="caution">
    <text evidence="1">The sequence shown here is derived from an EMBL/GenBank/DDBJ whole genome shotgun (WGS) entry which is preliminary data.</text>
</comment>
<dbReference type="Gene3D" id="3.90.550.10">
    <property type="entry name" value="Spore Coat Polysaccharide Biosynthesis Protein SpsA, Chain A"/>
    <property type="match status" value="1"/>
</dbReference>
<dbReference type="GO" id="GO:0050504">
    <property type="term" value="F:mannosyl-3-phosphoglycerate synthase activity"/>
    <property type="evidence" value="ECO:0007669"/>
    <property type="project" value="InterPro"/>
</dbReference>
<evidence type="ECO:0000313" key="1">
    <source>
        <dbReference type="EMBL" id="TDZ27720.1"/>
    </source>
</evidence>
<dbReference type="NCBIfam" id="TIGR02460">
    <property type="entry name" value="osmo_MPGsynth"/>
    <property type="match status" value="1"/>
</dbReference>
<organism evidence="1 2">
    <name type="scientific">Colletotrichum spinosum</name>
    <dbReference type="NCBI Taxonomy" id="1347390"/>
    <lineage>
        <taxon>Eukaryota</taxon>
        <taxon>Fungi</taxon>
        <taxon>Dikarya</taxon>
        <taxon>Ascomycota</taxon>
        <taxon>Pezizomycotina</taxon>
        <taxon>Sordariomycetes</taxon>
        <taxon>Hypocreomycetidae</taxon>
        <taxon>Glomerellales</taxon>
        <taxon>Glomerellaceae</taxon>
        <taxon>Colletotrichum</taxon>
        <taxon>Colletotrichum orbiculare species complex</taxon>
    </lineage>
</organism>
<dbReference type="Pfam" id="PF09488">
    <property type="entry name" value="Osmo_MPGsynth"/>
    <property type="match status" value="1"/>
</dbReference>
<dbReference type="GO" id="GO:0051479">
    <property type="term" value="P:mannosylglycerate biosynthetic process"/>
    <property type="evidence" value="ECO:0007669"/>
    <property type="project" value="InterPro"/>
</dbReference>
<dbReference type="AlphaFoldDB" id="A0A4R8PUC1"/>
<accession>A0A4R8PUC1</accession>
<dbReference type="GO" id="GO:0005737">
    <property type="term" value="C:cytoplasm"/>
    <property type="evidence" value="ECO:0007669"/>
    <property type="project" value="InterPro"/>
</dbReference>
<dbReference type="Proteomes" id="UP000295083">
    <property type="component" value="Unassembled WGS sequence"/>
</dbReference>
<reference evidence="1 2" key="1">
    <citation type="submission" date="2018-11" db="EMBL/GenBank/DDBJ databases">
        <title>Genome sequence and assembly of Colletotrichum spinosum.</title>
        <authorList>
            <person name="Gan P."/>
            <person name="Shirasu K."/>
        </authorList>
    </citation>
    <scope>NUCLEOTIDE SEQUENCE [LARGE SCALE GENOMIC DNA]</scope>
    <source>
        <strain evidence="1 2">CBS 515.97</strain>
    </source>
</reference>
<evidence type="ECO:0000313" key="2">
    <source>
        <dbReference type="Proteomes" id="UP000295083"/>
    </source>
</evidence>
<protein>
    <submittedName>
        <fullName evidence="1">Mannosyl-3-phosphoglycerate synthase</fullName>
    </submittedName>
</protein>
<sequence>MRLSSSPRFEQFGSVRIHQVQRVVELDAGRGRTSSSSSSSSGTVVVGRHDLSAVESRMAVVVLCMNEQSHTVESVLSGIPHDCFVVLVSNTRRAPSDGYEAEVAHLLRHCADTGRRAVAIHQKDAGAARAFREAGAGQLLDPDDDGGDGLVRDGKGEAMFVGLALAAWAGCEYVGFVDADNYVPGAVLEYCKAFAAGLHLAGGGAGDAMVRVAWGSKPKARGGRLLFDRKGRCSRVVNEWLNRLLQELSGYGTECIATGNAGEHAMTMSLAKKLRLAGGFAVEPFELIYLLQGLEDGPTTDKAVGGGGGGGGEARLAPVHIRQIETRNPHLHDDKGDDHVSGMRCQALNMLYHSHITPPSMKTALKEWMVAEKMLEAGEEPPRERVYPAMEDVDLEVLSRVLSEASETMVVSVQPPLPHEGCCCWS</sequence>
<keyword evidence="2" id="KW-1185">Reference proteome</keyword>
<gene>
    <name evidence="1" type="primary">mngA</name>
    <name evidence="1" type="ORF">C8035_v009473</name>
</gene>
<dbReference type="InterPro" id="IPR012812">
    <property type="entry name" value="Osmo_MPG_synth"/>
</dbReference>
<name>A0A4R8PUC1_9PEZI</name>
<dbReference type="SUPFAM" id="SSF53448">
    <property type="entry name" value="Nucleotide-diphospho-sugar transferases"/>
    <property type="match status" value="1"/>
</dbReference>